<evidence type="ECO:0000313" key="7">
    <source>
        <dbReference type="EMBL" id="OCF53743.1"/>
    </source>
</evidence>
<evidence type="ECO:0000313" key="9">
    <source>
        <dbReference type="Proteomes" id="UP000094020"/>
    </source>
</evidence>
<dbReference type="PROSITE" id="PS50089">
    <property type="entry name" value="ZF_RING_2"/>
    <property type="match status" value="1"/>
</dbReference>
<keyword evidence="3" id="KW-0862">Zinc</keyword>
<evidence type="ECO:0000256" key="5">
    <source>
        <dbReference type="SAM" id="MobiDB-lite"/>
    </source>
</evidence>
<keyword evidence="9" id="KW-1185">Reference proteome</keyword>
<dbReference type="PANTHER" id="PTHR15710:SF74">
    <property type="entry name" value="RING-TYPE E3 UBIQUITIN TRANSFERASE-RELATED"/>
    <property type="match status" value="1"/>
</dbReference>
<evidence type="ECO:0000259" key="6">
    <source>
        <dbReference type="PROSITE" id="PS50089"/>
    </source>
</evidence>
<feature type="compositionally biased region" description="Polar residues" evidence="5">
    <location>
        <begin position="88"/>
        <end position="108"/>
    </location>
</feature>
<protein>
    <recommendedName>
        <fullName evidence="6">RING-type domain-containing protein</fullName>
    </recommendedName>
</protein>
<dbReference type="Proteomes" id="UP000094020">
    <property type="component" value="Chromosome 1"/>
</dbReference>
<dbReference type="AlphaFoldDB" id="A0A1B9IDX9"/>
<feature type="compositionally biased region" description="Polar residues" evidence="5">
    <location>
        <begin position="22"/>
        <end position="39"/>
    </location>
</feature>
<dbReference type="SUPFAM" id="SSF57850">
    <property type="entry name" value="RING/U-box"/>
    <property type="match status" value="1"/>
</dbReference>
<feature type="compositionally biased region" description="Polar residues" evidence="5">
    <location>
        <begin position="118"/>
        <end position="129"/>
    </location>
</feature>
<feature type="compositionally biased region" description="Polar residues" evidence="5">
    <location>
        <begin position="150"/>
        <end position="160"/>
    </location>
</feature>
<feature type="region of interest" description="Disordered" evidence="5">
    <location>
        <begin position="403"/>
        <end position="424"/>
    </location>
</feature>
<dbReference type="GO" id="GO:0008270">
    <property type="term" value="F:zinc ion binding"/>
    <property type="evidence" value="ECO:0007669"/>
    <property type="project" value="UniProtKB-KW"/>
</dbReference>
<feature type="region of interest" description="Disordered" evidence="5">
    <location>
        <begin position="556"/>
        <end position="621"/>
    </location>
</feature>
<dbReference type="KEGG" id="kpin:30169419"/>
<feature type="region of interest" description="Disordered" evidence="5">
    <location>
        <begin position="323"/>
        <end position="381"/>
    </location>
</feature>
<sequence length="839" mass="90525">MSSPPPNNDQSSDNPISNPSNGQSESTLEGSGPSNTNRPASPARQFSPLPSISFSIAIPRPSTETSSPSPRPSTIPASDPTITAGVTPRSNDTQEHPNQAGSFSSFWTFTIRPDDQESPATTNPSTVQDQPRPEGTNLISGDNTNNTNTQSQRTNVQEGTPQVPGPAAPPWIFPPFFNFFLPIRSEPQPNPEKATELLRSLPTVGRRLLMRVDRIVAAQENDRDTLPEERGWKCGICLEGLDIQAEHEKSKEIKGKEKEQEEVTTDILMEEKEKEETEVRKKDSKNTGVKALPCNHLFHEECLHPWFTTKHTCPSCRLDLDPLQTLNSPSTTDTTLRPGQTGSGRRLPHPYARDRPANDDSARSDSTATETTNVNREPPAGLEHLGRLLNGIHGPGLIPSVGISGNGLPREDDRPTITFIFNGSPPEGFNLPGLTPGVFGPPGLSARTVQSGIAPSSVPASNPTAPASDTSLASAPTDPNAQSHTREGDLSQNPEPAPSTPGSVFDVPTFFSSPLPITNRVDSSPASDQQMGSETGQLANTAPNMALNSESHTAATATLAPSASDSDRAPPANPEERPRPERRPHITIIRTSSPTPRPPAGPGHNSGVGLPTSGPPGGLGLGNLPLPPFLFPNLPLPPQLLNAPAAPTGPPSPGQANQARSPSPAPFVPQSLESWTQEKEKSLGWRCDASNCHYAPSVNEEDDDVEMSEICDDNDQGNKEMLTVYLEDLYKDNQITTGDQDNHVVLTKGSASCGHKLHRKCLELSENLSGRITKQDDEEGKVWVKCEKCKKDGWVKSRLITTTSINHFEAKERNLNDEINDDEEEYAPSEKEVENLINL</sequence>
<accession>A0A1B9IDX9</accession>
<evidence type="ECO:0000256" key="4">
    <source>
        <dbReference type="PROSITE-ProRule" id="PRU00175"/>
    </source>
</evidence>
<dbReference type="PANTHER" id="PTHR15710">
    <property type="entry name" value="E3 UBIQUITIN-PROTEIN LIGASE PRAJA"/>
    <property type="match status" value="1"/>
</dbReference>
<keyword evidence="1" id="KW-0479">Metal-binding</keyword>
<feature type="region of interest" description="Disordered" evidence="5">
    <location>
        <begin position="442"/>
        <end position="536"/>
    </location>
</feature>
<name>A0A1B9IDX9_9TREE</name>
<feature type="compositionally biased region" description="Basic and acidic residues" evidence="5">
    <location>
        <begin position="574"/>
        <end position="584"/>
    </location>
</feature>
<reference evidence="7" key="1">
    <citation type="submission" date="2013-07" db="EMBL/GenBank/DDBJ databases">
        <title>The Genome Sequence of Cryptococcus pinus CBS10737.</title>
        <authorList>
            <consortium name="The Broad Institute Genome Sequencing Platform"/>
            <person name="Cuomo C."/>
            <person name="Litvintseva A."/>
            <person name="Chen Y."/>
            <person name="Heitman J."/>
            <person name="Sun S."/>
            <person name="Springer D."/>
            <person name="Dromer F."/>
            <person name="Young S.K."/>
            <person name="Zeng Q."/>
            <person name="Gargeya S."/>
            <person name="Fitzgerald M."/>
            <person name="Abouelleil A."/>
            <person name="Alvarado L."/>
            <person name="Berlin A.M."/>
            <person name="Chapman S.B."/>
            <person name="Dewar J."/>
            <person name="Goldberg J."/>
            <person name="Griggs A."/>
            <person name="Gujja S."/>
            <person name="Hansen M."/>
            <person name="Howarth C."/>
            <person name="Imamovic A."/>
            <person name="Larimer J."/>
            <person name="McCowan C."/>
            <person name="Murphy C."/>
            <person name="Pearson M."/>
            <person name="Priest M."/>
            <person name="Roberts A."/>
            <person name="Saif S."/>
            <person name="Shea T."/>
            <person name="Sykes S."/>
            <person name="Wortman J."/>
            <person name="Nusbaum C."/>
            <person name="Birren B."/>
        </authorList>
    </citation>
    <scope>NUCLEOTIDE SEQUENCE [LARGE SCALE GENOMIC DNA]</scope>
    <source>
        <strain evidence="7">CBS 10737</strain>
    </source>
</reference>
<evidence type="ECO:0000256" key="3">
    <source>
        <dbReference type="ARBA" id="ARBA00022833"/>
    </source>
</evidence>
<dbReference type="SMART" id="SM00184">
    <property type="entry name" value="RING"/>
    <property type="match status" value="2"/>
</dbReference>
<dbReference type="RefSeq" id="XP_019014962.1">
    <property type="nucleotide sequence ID" value="XM_019152824.1"/>
</dbReference>
<evidence type="ECO:0000256" key="2">
    <source>
        <dbReference type="ARBA" id="ARBA00022771"/>
    </source>
</evidence>
<feature type="region of interest" description="Disordered" evidence="5">
    <location>
        <begin position="1"/>
        <end position="168"/>
    </location>
</feature>
<feature type="compositionally biased region" description="Polar residues" evidence="5">
    <location>
        <begin position="447"/>
        <end position="483"/>
    </location>
</feature>
<reference evidence="7" key="3">
    <citation type="submission" date="2016-07" db="EMBL/GenBank/DDBJ databases">
        <title>Evolution of pathogenesis and genome organization in the Tremellales.</title>
        <authorList>
            <person name="Cuomo C."/>
            <person name="Litvintseva A."/>
            <person name="Heitman J."/>
            <person name="Chen Y."/>
            <person name="Sun S."/>
            <person name="Springer D."/>
            <person name="Dromer F."/>
            <person name="Young S."/>
            <person name="Zeng Q."/>
            <person name="Chapman S."/>
            <person name="Gujja S."/>
            <person name="Saif S."/>
            <person name="Birren B."/>
        </authorList>
    </citation>
    <scope>NUCLEOTIDE SEQUENCE</scope>
    <source>
        <strain evidence="7">CBS 10737</strain>
    </source>
</reference>
<feature type="compositionally biased region" description="Low complexity" evidence="5">
    <location>
        <begin position="8"/>
        <end position="21"/>
    </location>
</feature>
<feature type="compositionally biased region" description="Polar residues" evidence="5">
    <location>
        <begin position="324"/>
        <end position="340"/>
    </location>
</feature>
<dbReference type="Gene3D" id="3.30.40.10">
    <property type="entry name" value="Zinc/RING finger domain, C3HC4 (zinc finger)"/>
    <property type="match status" value="1"/>
</dbReference>
<proteinExistence type="predicted"/>
<dbReference type="InterPro" id="IPR001841">
    <property type="entry name" value="Znf_RING"/>
</dbReference>
<dbReference type="EMBL" id="CP144519">
    <property type="protein sequence ID" value="WWC66374.1"/>
    <property type="molecule type" value="Genomic_DNA"/>
</dbReference>
<dbReference type="EMBL" id="KI894007">
    <property type="protein sequence ID" value="OCF53743.1"/>
    <property type="molecule type" value="Genomic_DNA"/>
</dbReference>
<organism evidence="7">
    <name type="scientific">Kwoniella pini CBS 10737</name>
    <dbReference type="NCBI Taxonomy" id="1296096"/>
    <lineage>
        <taxon>Eukaryota</taxon>
        <taxon>Fungi</taxon>
        <taxon>Dikarya</taxon>
        <taxon>Basidiomycota</taxon>
        <taxon>Agaricomycotina</taxon>
        <taxon>Tremellomycetes</taxon>
        <taxon>Tremellales</taxon>
        <taxon>Cryptococcaceae</taxon>
        <taxon>Kwoniella</taxon>
    </lineage>
</organism>
<feature type="compositionally biased region" description="Polar residues" evidence="5">
    <location>
        <begin position="510"/>
        <end position="536"/>
    </location>
</feature>
<dbReference type="InterPro" id="IPR013083">
    <property type="entry name" value="Znf_RING/FYVE/PHD"/>
</dbReference>
<evidence type="ECO:0000313" key="8">
    <source>
        <dbReference type="EMBL" id="WWC66374.1"/>
    </source>
</evidence>
<dbReference type="GeneID" id="30169419"/>
<dbReference type="STRING" id="1296096.A0A1B9IDX9"/>
<feature type="domain" description="RING-type" evidence="6">
    <location>
        <begin position="234"/>
        <end position="317"/>
    </location>
</feature>
<dbReference type="Pfam" id="PF13639">
    <property type="entry name" value="zf-RING_2"/>
    <property type="match status" value="1"/>
</dbReference>
<dbReference type="OrthoDB" id="8062037at2759"/>
<feature type="compositionally biased region" description="Low complexity" evidence="5">
    <location>
        <begin position="58"/>
        <end position="78"/>
    </location>
</feature>
<feature type="region of interest" description="Disordered" evidence="5">
    <location>
        <begin position="640"/>
        <end position="669"/>
    </location>
</feature>
<evidence type="ECO:0000256" key="1">
    <source>
        <dbReference type="ARBA" id="ARBA00022723"/>
    </source>
</evidence>
<feature type="compositionally biased region" description="Basic and acidic residues" evidence="5">
    <location>
        <begin position="351"/>
        <end position="363"/>
    </location>
</feature>
<gene>
    <name evidence="7" type="ORF">I206_01050</name>
    <name evidence="8" type="ORF">I206_100275</name>
</gene>
<feature type="compositionally biased region" description="Polar residues" evidence="5">
    <location>
        <begin position="364"/>
        <end position="375"/>
    </location>
</feature>
<reference evidence="8" key="4">
    <citation type="submission" date="2024-02" db="EMBL/GenBank/DDBJ databases">
        <title>Comparative genomics of Cryptococcus and Kwoniella reveals pathogenesis evolution and contrasting modes of karyotype evolution via chromosome fusion or intercentromeric recombination.</title>
        <authorList>
            <person name="Coelho M.A."/>
            <person name="David-Palma M."/>
            <person name="Shea T."/>
            <person name="Bowers K."/>
            <person name="McGinley-Smith S."/>
            <person name="Mohammad A.W."/>
            <person name="Gnirke A."/>
            <person name="Yurkov A.M."/>
            <person name="Nowrousian M."/>
            <person name="Sun S."/>
            <person name="Cuomo C.A."/>
            <person name="Heitman J."/>
        </authorList>
    </citation>
    <scope>NUCLEOTIDE SEQUENCE</scope>
    <source>
        <strain evidence="8">CBS 10737</strain>
    </source>
</reference>
<keyword evidence="2 4" id="KW-0863">Zinc-finger</keyword>
<reference evidence="8" key="2">
    <citation type="submission" date="2013-07" db="EMBL/GenBank/DDBJ databases">
        <authorList>
            <consortium name="The Broad Institute Genome Sequencing Platform"/>
            <person name="Cuomo C."/>
            <person name="Litvintseva A."/>
            <person name="Chen Y."/>
            <person name="Heitman J."/>
            <person name="Sun S."/>
            <person name="Springer D."/>
            <person name="Dromer F."/>
            <person name="Young S.K."/>
            <person name="Zeng Q."/>
            <person name="Gargeya S."/>
            <person name="Fitzgerald M."/>
            <person name="Abouelleil A."/>
            <person name="Alvarado L."/>
            <person name="Berlin A.M."/>
            <person name="Chapman S.B."/>
            <person name="Dewar J."/>
            <person name="Goldberg J."/>
            <person name="Griggs A."/>
            <person name="Gujja S."/>
            <person name="Hansen M."/>
            <person name="Howarth C."/>
            <person name="Imamovic A."/>
            <person name="Larimer J."/>
            <person name="McCowan C."/>
            <person name="Murphy C."/>
            <person name="Pearson M."/>
            <person name="Priest M."/>
            <person name="Roberts A."/>
            <person name="Saif S."/>
            <person name="Shea T."/>
            <person name="Sykes S."/>
            <person name="Wortman J."/>
            <person name="Nusbaum C."/>
            <person name="Birren B."/>
        </authorList>
    </citation>
    <scope>NUCLEOTIDE SEQUENCE</scope>
    <source>
        <strain evidence="8">CBS 10737</strain>
    </source>
</reference>